<keyword evidence="1" id="KW-0812">Transmembrane</keyword>
<comment type="caution">
    <text evidence="4">The sequence shown here is derived from an EMBL/GenBank/DDBJ whole genome shotgun (WGS) entry which is preliminary data.</text>
</comment>
<protein>
    <submittedName>
        <fullName evidence="4">IS1634 family transposase</fullName>
    </submittedName>
</protein>
<dbReference type="InterPro" id="IPR025457">
    <property type="entry name" value="DUF4277"/>
</dbReference>
<keyword evidence="1" id="KW-0472">Membrane</keyword>
<dbReference type="InterPro" id="IPR002559">
    <property type="entry name" value="Transposase_11"/>
</dbReference>
<dbReference type="Proteomes" id="UP000297668">
    <property type="component" value="Unassembled WGS sequence"/>
</dbReference>
<evidence type="ECO:0000313" key="4">
    <source>
        <dbReference type="EMBL" id="TFU25397.1"/>
    </source>
</evidence>
<feature type="domain" description="Transposase IS4-like" evidence="2">
    <location>
        <begin position="129"/>
        <end position="457"/>
    </location>
</feature>
<dbReference type="Pfam" id="PF01609">
    <property type="entry name" value="DDE_Tnp_1"/>
    <property type="match status" value="1"/>
</dbReference>
<dbReference type="RefSeq" id="WP_135260882.1">
    <property type="nucleotide sequence ID" value="NZ_SJZF01000023.1"/>
</dbReference>
<accession>A0A4Y9F8A0</accession>
<feature type="transmembrane region" description="Helical" evidence="1">
    <location>
        <begin position="445"/>
        <end position="462"/>
    </location>
</feature>
<evidence type="ECO:0000259" key="3">
    <source>
        <dbReference type="Pfam" id="PF14104"/>
    </source>
</evidence>
<dbReference type="AlphaFoldDB" id="A0A4Y9F8A0"/>
<dbReference type="PANTHER" id="PTHR34614">
    <property type="match status" value="1"/>
</dbReference>
<sequence length="542" mass="61146">MAETPDLQVYDLGHLGLVAGILDRIGLVSLVDRRVGPRPGEKVSTGVALKAAVLNALGFLSSPLYLFGHFWEGKPTEWLLGEGITPDLLNDDRMGRMLDSLYAVGVTELFLEVAKEAHRAFAFPVRALHVDTTSFHVHGRYEGTGEEEAIRLVRGYSRDHRPDLRQWVMGLVCADTGGIPLLFAPEDGNAADRKTLVDLVSRYREALDLGEVVVLDGAGYTRENLKALGSFPWILRVPATLREAKALLGEEFPEGAWVSLAPGYRGLEVERTYGGIRQRWVLVESAARGEEERGRLEERIGRAQREAEGVLRGLLARRFACERDARRALEEASRGLAYHRLVYLGVREERRRGKVGRPRKGESPLGVGYRLLARVERDEGKVAKAKRGLGRFLLATNVLERERLPLGEVLERYKGQTRTVERGFRFLKDPMFFTGSTFLKRPERVMALGMVMALALLVYALGEWELRRRLEEEGEGVPDQKGKSTARPTLRWVFQLFCKIRAMPVTWLRLVVLEGRVAVLNLKPHHERVVRLLGVERYYLLE</sequence>
<dbReference type="GO" id="GO:0003677">
    <property type="term" value="F:DNA binding"/>
    <property type="evidence" value="ECO:0007669"/>
    <property type="project" value="InterPro"/>
</dbReference>
<name>A0A4Y9F8A0_9DEIN</name>
<evidence type="ECO:0000313" key="5">
    <source>
        <dbReference type="Proteomes" id="UP000297668"/>
    </source>
</evidence>
<dbReference type="EMBL" id="SJZF01000023">
    <property type="protein sequence ID" value="TFU25397.1"/>
    <property type="molecule type" value="Genomic_DNA"/>
</dbReference>
<evidence type="ECO:0000259" key="2">
    <source>
        <dbReference type="Pfam" id="PF01609"/>
    </source>
</evidence>
<dbReference type="GO" id="GO:0006313">
    <property type="term" value="P:DNA transposition"/>
    <property type="evidence" value="ECO:0007669"/>
    <property type="project" value="InterPro"/>
</dbReference>
<gene>
    <name evidence="4" type="ORF">E0687_11000</name>
</gene>
<feature type="domain" description="DUF4277" evidence="3">
    <location>
        <begin position="8"/>
        <end position="114"/>
    </location>
</feature>
<dbReference type="GO" id="GO:0004803">
    <property type="term" value="F:transposase activity"/>
    <property type="evidence" value="ECO:0007669"/>
    <property type="project" value="InterPro"/>
</dbReference>
<keyword evidence="1" id="KW-1133">Transmembrane helix</keyword>
<dbReference type="InterPro" id="IPR047654">
    <property type="entry name" value="IS1634_transpos"/>
</dbReference>
<evidence type="ECO:0000256" key="1">
    <source>
        <dbReference type="SAM" id="Phobius"/>
    </source>
</evidence>
<reference evidence="4 5" key="1">
    <citation type="submission" date="2019-03" db="EMBL/GenBank/DDBJ databases">
        <title>Thermus tengchongensis species for the arsenic transformation mechanism.</title>
        <authorList>
            <person name="Yuan G.C."/>
        </authorList>
    </citation>
    <scope>NUCLEOTIDE SEQUENCE [LARGE SCALE GENOMIC DNA]</scope>
    <source>
        <strain evidence="4 5">15W</strain>
    </source>
</reference>
<dbReference type="Pfam" id="PF14104">
    <property type="entry name" value="DUF4277"/>
    <property type="match status" value="1"/>
</dbReference>
<dbReference type="NCBIfam" id="NF033559">
    <property type="entry name" value="transpos_IS1634"/>
    <property type="match status" value="1"/>
</dbReference>
<dbReference type="PANTHER" id="PTHR34614:SF2">
    <property type="entry name" value="TRANSPOSASE IS4-LIKE DOMAIN-CONTAINING PROTEIN"/>
    <property type="match status" value="1"/>
</dbReference>
<organism evidence="4 5">
    <name type="scientific">Thermus tengchongensis</name>
    <dbReference type="NCBI Taxonomy" id="1214928"/>
    <lineage>
        <taxon>Bacteria</taxon>
        <taxon>Thermotogati</taxon>
        <taxon>Deinococcota</taxon>
        <taxon>Deinococci</taxon>
        <taxon>Thermales</taxon>
        <taxon>Thermaceae</taxon>
        <taxon>Thermus</taxon>
    </lineage>
</organism>
<proteinExistence type="predicted"/>